<evidence type="ECO:0000259" key="6">
    <source>
        <dbReference type="PROSITE" id="PS51379"/>
    </source>
</evidence>
<sequence>MAIIRPCIDPALCCGDGLCVAVCPTGSIVMDSGKAVLNPGLSRPCNGCGHCAAVCPRRAVSVEREGQGDTPADDAAWSAWRLEPARLNAFLRMRRSVREFKPDPVPREVLEGVLDAARYAPTASNRQDLGWIVVQDRAALRRLADSIAAWAEGSPLYAAVAEEYRRGVDTMLRDAPCALLVHSRRDFAMSGQDCGVALTYVELLLAAEGLGACWSGLAGRAALERPDLLAWLGLPDDRAVYGGLMVGYPRYRYRRPPARLAARVEWL</sequence>
<dbReference type="InterPro" id="IPR000415">
    <property type="entry name" value="Nitroreductase-like"/>
</dbReference>
<keyword evidence="4" id="KW-0408">Iron</keyword>
<reference evidence="7" key="2">
    <citation type="submission" date="2021-04" db="EMBL/GenBank/DDBJ databases">
        <authorList>
            <person name="Gilroy R."/>
        </authorList>
    </citation>
    <scope>NUCLEOTIDE SEQUENCE</scope>
    <source>
        <strain evidence="7">CHK186-16707</strain>
    </source>
</reference>
<comment type="caution">
    <text evidence="7">The sequence shown here is derived from an EMBL/GenBank/DDBJ whole genome shotgun (WGS) entry which is preliminary data.</text>
</comment>
<evidence type="ECO:0000256" key="5">
    <source>
        <dbReference type="ARBA" id="ARBA00023014"/>
    </source>
</evidence>
<evidence type="ECO:0000256" key="1">
    <source>
        <dbReference type="ARBA" id="ARBA00007118"/>
    </source>
</evidence>
<dbReference type="PROSITE" id="PS00198">
    <property type="entry name" value="4FE4S_FER_1"/>
    <property type="match status" value="1"/>
</dbReference>
<dbReference type="PROSITE" id="PS51379">
    <property type="entry name" value="4FE4S_FER_2"/>
    <property type="match status" value="2"/>
</dbReference>
<evidence type="ECO:0000256" key="4">
    <source>
        <dbReference type="ARBA" id="ARBA00023004"/>
    </source>
</evidence>
<dbReference type="CDD" id="cd02143">
    <property type="entry name" value="nitroreductase_FeS-like"/>
    <property type="match status" value="1"/>
</dbReference>
<dbReference type="PANTHER" id="PTHR43673:SF10">
    <property type="entry name" value="NADH DEHYDROGENASE_NAD(P)H NITROREDUCTASE XCC3605-RELATED"/>
    <property type="match status" value="1"/>
</dbReference>
<dbReference type="SUPFAM" id="SSF55469">
    <property type="entry name" value="FMN-dependent nitroreductase-like"/>
    <property type="match status" value="1"/>
</dbReference>
<accession>A0A9D2HDK7</accession>
<dbReference type="GO" id="GO:0046872">
    <property type="term" value="F:metal ion binding"/>
    <property type="evidence" value="ECO:0007669"/>
    <property type="project" value="UniProtKB-KW"/>
</dbReference>
<reference evidence="7" key="1">
    <citation type="journal article" date="2021" name="PeerJ">
        <title>Extensive microbial diversity within the chicken gut microbiome revealed by metagenomics and culture.</title>
        <authorList>
            <person name="Gilroy R."/>
            <person name="Ravi A."/>
            <person name="Getino M."/>
            <person name="Pursley I."/>
            <person name="Horton D.L."/>
            <person name="Alikhan N.F."/>
            <person name="Baker D."/>
            <person name="Gharbi K."/>
            <person name="Hall N."/>
            <person name="Watson M."/>
            <person name="Adriaenssens E.M."/>
            <person name="Foster-Nyarko E."/>
            <person name="Jarju S."/>
            <person name="Secka A."/>
            <person name="Antonio M."/>
            <person name="Oren A."/>
            <person name="Chaudhuri R.R."/>
            <person name="La Ragione R."/>
            <person name="Hildebrand F."/>
            <person name="Pallen M.J."/>
        </authorList>
    </citation>
    <scope>NUCLEOTIDE SEQUENCE</scope>
    <source>
        <strain evidence="7">CHK186-16707</strain>
    </source>
</reference>
<dbReference type="PANTHER" id="PTHR43673">
    <property type="entry name" value="NAD(P)H NITROREDUCTASE YDGI-RELATED"/>
    <property type="match status" value="1"/>
</dbReference>
<dbReference type="InterPro" id="IPR017896">
    <property type="entry name" value="4Fe4S_Fe-S-bd"/>
</dbReference>
<feature type="domain" description="4Fe-4S ferredoxin-type" evidence="6">
    <location>
        <begin position="33"/>
        <end position="65"/>
    </location>
</feature>
<dbReference type="Pfam" id="PF00881">
    <property type="entry name" value="Nitroreductase"/>
    <property type="match status" value="1"/>
</dbReference>
<keyword evidence="5" id="KW-0411">Iron-sulfur</keyword>
<evidence type="ECO:0000256" key="2">
    <source>
        <dbReference type="ARBA" id="ARBA00022723"/>
    </source>
</evidence>
<proteinExistence type="inferred from homology"/>
<keyword evidence="2" id="KW-0479">Metal-binding</keyword>
<dbReference type="Gene3D" id="3.40.109.10">
    <property type="entry name" value="NADH Oxidase"/>
    <property type="match status" value="1"/>
</dbReference>
<comment type="similarity">
    <text evidence="1">Belongs to the nitroreductase family.</text>
</comment>
<dbReference type="SUPFAM" id="SSF54862">
    <property type="entry name" value="4Fe-4S ferredoxins"/>
    <property type="match status" value="1"/>
</dbReference>
<feature type="domain" description="4Fe-4S ferredoxin-type" evidence="6">
    <location>
        <begin position="4"/>
        <end position="32"/>
    </location>
</feature>
<dbReference type="AlphaFoldDB" id="A0A9D2HDK7"/>
<dbReference type="EMBL" id="DXAN01000017">
    <property type="protein sequence ID" value="HJA08559.1"/>
    <property type="molecule type" value="Genomic_DNA"/>
</dbReference>
<name>A0A9D2HDK7_9BACT</name>
<evidence type="ECO:0000313" key="7">
    <source>
        <dbReference type="EMBL" id="HJA08559.1"/>
    </source>
</evidence>
<dbReference type="GO" id="GO:0016491">
    <property type="term" value="F:oxidoreductase activity"/>
    <property type="evidence" value="ECO:0007669"/>
    <property type="project" value="UniProtKB-KW"/>
</dbReference>
<evidence type="ECO:0000256" key="3">
    <source>
        <dbReference type="ARBA" id="ARBA00023002"/>
    </source>
</evidence>
<organism evidence="7 8">
    <name type="scientific">Candidatus Mailhella merdigallinarum</name>
    <dbReference type="NCBI Taxonomy" id="2838658"/>
    <lineage>
        <taxon>Bacteria</taxon>
        <taxon>Pseudomonadati</taxon>
        <taxon>Thermodesulfobacteriota</taxon>
        <taxon>Desulfovibrionia</taxon>
        <taxon>Desulfovibrionales</taxon>
        <taxon>Desulfovibrionaceae</taxon>
        <taxon>Mailhella</taxon>
    </lineage>
</organism>
<keyword evidence="3" id="KW-0560">Oxidoreductase</keyword>
<dbReference type="GO" id="GO:0051536">
    <property type="term" value="F:iron-sulfur cluster binding"/>
    <property type="evidence" value="ECO:0007669"/>
    <property type="project" value="UniProtKB-KW"/>
</dbReference>
<dbReference type="Proteomes" id="UP000824225">
    <property type="component" value="Unassembled WGS sequence"/>
</dbReference>
<dbReference type="InterPro" id="IPR029479">
    <property type="entry name" value="Nitroreductase"/>
</dbReference>
<protein>
    <submittedName>
        <fullName evidence="7">Nitroreductase family protein</fullName>
    </submittedName>
</protein>
<dbReference type="Gene3D" id="3.30.70.20">
    <property type="match status" value="1"/>
</dbReference>
<evidence type="ECO:0000313" key="8">
    <source>
        <dbReference type="Proteomes" id="UP000824225"/>
    </source>
</evidence>
<gene>
    <name evidence="7" type="ORF">H9962_05150</name>
</gene>
<dbReference type="InterPro" id="IPR017900">
    <property type="entry name" value="4Fe4S_Fe_S_CS"/>
</dbReference>